<dbReference type="Proteomes" id="UP001634394">
    <property type="component" value="Unassembled WGS sequence"/>
</dbReference>
<organism evidence="1 2">
    <name type="scientific">Sinanodonta woodiana</name>
    <name type="common">Chinese pond mussel</name>
    <name type="synonym">Anodonta woodiana</name>
    <dbReference type="NCBI Taxonomy" id="1069815"/>
    <lineage>
        <taxon>Eukaryota</taxon>
        <taxon>Metazoa</taxon>
        <taxon>Spiralia</taxon>
        <taxon>Lophotrochozoa</taxon>
        <taxon>Mollusca</taxon>
        <taxon>Bivalvia</taxon>
        <taxon>Autobranchia</taxon>
        <taxon>Heteroconchia</taxon>
        <taxon>Palaeoheterodonta</taxon>
        <taxon>Unionida</taxon>
        <taxon>Unionoidea</taxon>
        <taxon>Unionidae</taxon>
        <taxon>Unioninae</taxon>
        <taxon>Sinanodonta</taxon>
    </lineage>
</organism>
<feature type="non-terminal residue" evidence="1">
    <location>
        <position position="61"/>
    </location>
</feature>
<proteinExistence type="predicted"/>
<gene>
    <name evidence="1" type="ORF">ACJMK2_043942</name>
</gene>
<sequence length="61" mass="6855">METASSPNKLCNVDVTDKNNHKGYQHVDIGFVADMEVKKLLAEKEASEKAILSFRTECKEL</sequence>
<keyword evidence="2" id="KW-1185">Reference proteome</keyword>
<accession>A0ABD3VYE6</accession>
<comment type="caution">
    <text evidence="1">The sequence shown here is derived from an EMBL/GenBank/DDBJ whole genome shotgun (WGS) entry which is preliminary data.</text>
</comment>
<dbReference type="EMBL" id="JBJQND010000009">
    <property type="protein sequence ID" value="KAL3866659.1"/>
    <property type="molecule type" value="Genomic_DNA"/>
</dbReference>
<evidence type="ECO:0000313" key="2">
    <source>
        <dbReference type="Proteomes" id="UP001634394"/>
    </source>
</evidence>
<reference evidence="1 2" key="1">
    <citation type="submission" date="2024-11" db="EMBL/GenBank/DDBJ databases">
        <title>Chromosome-level genome assembly of the freshwater bivalve Anodonta woodiana.</title>
        <authorList>
            <person name="Chen X."/>
        </authorList>
    </citation>
    <scope>NUCLEOTIDE SEQUENCE [LARGE SCALE GENOMIC DNA]</scope>
    <source>
        <strain evidence="1">MN2024</strain>
        <tissue evidence="1">Gills</tissue>
    </source>
</reference>
<dbReference type="AlphaFoldDB" id="A0ABD3VYE6"/>
<evidence type="ECO:0000313" key="1">
    <source>
        <dbReference type="EMBL" id="KAL3866659.1"/>
    </source>
</evidence>
<protein>
    <submittedName>
        <fullName evidence="1">Uncharacterized protein</fullName>
    </submittedName>
</protein>
<name>A0ABD3VYE6_SINWO</name>